<evidence type="ECO:0000256" key="3">
    <source>
        <dbReference type="ARBA" id="ARBA00022691"/>
    </source>
</evidence>
<dbReference type="PANTHER" id="PTHR13090">
    <property type="entry name" value="ARGININE-HYDROXYLASE NDUFAF5, MITOCHONDRIAL"/>
    <property type="match status" value="1"/>
</dbReference>
<protein>
    <recommendedName>
        <fullName evidence="5">Malonyl-[acyl-carrier protein] O-methyltransferase</fullName>
        <shortName evidence="5">Malonyl-ACP O-methyltransferase</shortName>
        <ecNumber evidence="5">2.1.1.197</ecNumber>
    </recommendedName>
    <alternativeName>
        <fullName evidence="5">Biotin synthesis protein BioC</fullName>
    </alternativeName>
</protein>
<evidence type="ECO:0000313" key="6">
    <source>
        <dbReference type="EMBL" id="MBO8472020.1"/>
    </source>
</evidence>
<evidence type="ECO:0000313" key="7">
    <source>
        <dbReference type="Proteomes" id="UP000823604"/>
    </source>
</evidence>
<dbReference type="GO" id="GO:0010340">
    <property type="term" value="F:carboxyl-O-methyltransferase activity"/>
    <property type="evidence" value="ECO:0007669"/>
    <property type="project" value="UniProtKB-UniRule"/>
</dbReference>
<comment type="pathway">
    <text evidence="5">Cofactor biosynthesis; biotin biosynthesis.</text>
</comment>
<dbReference type="GO" id="GO:0032259">
    <property type="term" value="P:methylation"/>
    <property type="evidence" value="ECO:0007669"/>
    <property type="project" value="UniProtKB-KW"/>
</dbReference>
<dbReference type="Gene3D" id="3.40.50.150">
    <property type="entry name" value="Vaccinia Virus protein VP39"/>
    <property type="match status" value="1"/>
</dbReference>
<comment type="similarity">
    <text evidence="5">Belongs to the methyltransferase superfamily.</text>
</comment>
<dbReference type="EC" id="2.1.1.197" evidence="5"/>
<dbReference type="PANTHER" id="PTHR13090:SF1">
    <property type="entry name" value="ARGININE-HYDROXYLASE NDUFAF5, MITOCHONDRIAL"/>
    <property type="match status" value="1"/>
</dbReference>
<comment type="function">
    <text evidence="5">Converts the free carboxyl group of a malonyl-thioester to its methyl ester by transfer of a methyl group from S-adenosyl-L-methionine (SAM). It allows to synthesize pimeloyl-ACP via the fatty acid synthetic pathway.</text>
</comment>
<evidence type="ECO:0000256" key="1">
    <source>
        <dbReference type="ARBA" id="ARBA00022603"/>
    </source>
</evidence>
<dbReference type="InterPro" id="IPR050602">
    <property type="entry name" value="Malonyl-ACP_OMT"/>
</dbReference>
<keyword evidence="3 5" id="KW-0949">S-adenosyl-L-methionine</keyword>
<dbReference type="EMBL" id="JADIMA010000002">
    <property type="protein sequence ID" value="MBO8472020.1"/>
    <property type="molecule type" value="Genomic_DNA"/>
</dbReference>
<evidence type="ECO:0000256" key="5">
    <source>
        <dbReference type="HAMAP-Rule" id="MF_00835"/>
    </source>
</evidence>
<reference evidence="6" key="1">
    <citation type="submission" date="2020-10" db="EMBL/GenBank/DDBJ databases">
        <authorList>
            <person name="Gilroy R."/>
        </authorList>
    </citation>
    <scope>NUCLEOTIDE SEQUENCE</scope>
    <source>
        <strain evidence="6">B1-8020</strain>
    </source>
</reference>
<keyword evidence="4 5" id="KW-0093">Biotin biosynthesis</keyword>
<organism evidence="6 7">
    <name type="scientific">Candidatus Merdivivens pullicola</name>
    <dbReference type="NCBI Taxonomy" id="2840872"/>
    <lineage>
        <taxon>Bacteria</taxon>
        <taxon>Pseudomonadati</taxon>
        <taxon>Bacteroidota</taxon>
        <taxon>Bacteroidia</taxon>
        <taxon>Bacteroidales</taxon>
        <taxon>Muribaculaceae</taxon>
        <taxon>Muribaculaceae incertae sedis</taxon>
        <taxon>Candidatus Merdivivens</taxon>
    </lineage>
</organism>
<evidence type="ECO:0000256" key="4">
    <source>
        <dbReference type="ARBA" id="ARBA00022756"/>
    </source>
</evidence>
<accession>A0A9D9IH19</accession>
<name>A0A9D9IH19_9BACT</name>
<dbReference type="HAMAP" id="MF_00835">
    <property type="entry name" value="BioC"/>
    <property type="match status" value="1"/>
</dbReference>
<comment type="catalytic activity">
    <reaction evidence="5">
        <text>malonyl-[ACP] + S-adenosyl-L-methionine = malonyl-[ACP] methyl ester + S-adenosyl-L-homocysteine</text>
        <dbReference type="Rhea" id="RHEA:17105"/>
        <dbReference type="Rhea" id="RHEA-COMP:9623"/>
        <dbReference type="Rhea" id="RHEA-COMP:9954"/>
        <dbReference type="ChEBI" id="CHEBI:57856"/>
        <dbReference type="ChEBI" id="CHEBI:59789"/>
        <dbReference type="ChEBI" id="CHEBI:78449"/>
        <dbReference type="ChEBI" id="CHEBI:78845"/>
        <dbReference type="EC" id="2.1.1.197"/>
    </reaction>
</comment>
<evidence type="ECO:0000256" key="2">
    <source>
        <dbReference type="ARBA" id="ARBA00022679"/>
    </source>
</evidence>
<dbReference type="GO" id="GO:0102130">
    <property type="term" value="F:malonyl-CoA methyltransferase activity"/>
    <property type="evidence" value="ECO:0007669"/>
    <property type="project" value="UniProtKB-EC"/>
</dbReference>
<dbReference type="Pfam" id="PF13489">
    <property type="entry name" value="Methyltransf_23"/>
    <property type="match status" value="1"/>
</dbReference>
<dbReference type="InterPro" id="IPR029063">
    <property type="entry name" value="SAM-dependent_MTases_sf"/>
</dbReference>
<comment type="caution">
    <text evidence="6">The sequence shown here is derived from an EMBL/GenBank/DDBJ whole genome shotgun (WGS) entry which is preliminary data.</text>
</comment>
<dbReference type="NCBIfam" id="TIGR02072">
    <property type="entry name" value="BioC"/>
    <property type="match status" value="1"/>
</dbReference>
<dbReference type="SUPFAM" id="SSF53335">
    <property type="entry name" value="S-adenosyl-L-methionine-dependent methyltransferases"/>
    <property type="match status" value="1"/>
</dbReference>
<gene>
    <name evidence="5 6" type="primary">bioC</name>
    <name evidence="6" type="ORF">IAB81_00095</name>
</gene>
<keyword evidence="2 5" id="KW-0808">Transferase</keyword>
<dbReference type="InterPro" id="IPR011814">
    <property type="entry name" value="BioC"/>
</dbReference>
<dbReference type="AlphaFoldDB" id="A0A9D9IH19"/>
<reference evidence="6" key="2">
    <citation type="journal article" date="2021" name="PeerJ">
        <title>Extensive microbial diversity within the chicken gut microbiome revealed by metagenomics and culture.</title>
        <authorList>
            <person name="Gilroy R."/>
            <person name="Ravi A."/>
            <person name="Getino M."/>
            <person name="Pursley I."/>
            <person name="Horton D.L."/>
            <person name="Alikhan N.F."/>
            <person name="Baker D."/>
            <person name="Gharbi K."/>
            <person name="Hall N."/>
            <person name="Watson M."/>
            <person name="Adriaenssens E.M."/>
            <person name="Foster-Nyarko E."/>
            <person name="Jarju S."/>
            <person name="Secka A."/>
            <person name="Antonio M."/>
            <person name="Oren A."/>
            <person name="Chaudhuri R.R."/>
            <person name="La Ragione R."/>
            <person name="Hildebrand F."/>
            <person name="Pallen M.J."/>
        </authorList>
    </citation>
    <scope>NUCLEOTIDE SEQUENCE</scope>
    <source>
        <strain evidence="6">B1-8020</strain>
    </source>
</reference>
<keyword evidence="1 5" id="KW-0489">Methyltransferase</keyword>
<dbReference type="CDD" id="cd02440">
    <property type="entry name" value="AdoMet_MTases"/>
    <property type="match status" value="1"/>
</dbReference>
<proteinExistence type="inferred from homology"/>
<sequence length="253" mass="28538">MAMDKDLIRKRFSKASATYNREASAQKDIAGEMCALLEHIASRKDFSEVLEIGCGTGVYTGMIKSRFNPDKLYINDICPEMEDIAKQVASDAVFISGDAETTDFPERLTLITSCSSIQWFSDLKAFFEKCRNSLTDNGILAFSTFGERNLHEIKSLTGIGLSYYSARELEKMLEGCGFEIMLLKQNYISLRFPSPLDIIRHLKNTGATGIMKSRWTKTSLDEFCMKYEQTYGKGDGAVPLTYHPIFIICKKNE</sequence>
<dbReference type="GO" id="GO:0009102">
    <property type="term" value="P:biotin biosynthetic process"/>
    <property type="evidence" value="ECO:0007669"/>
    <property type="project" value="UniProtKB-UniRule"/>
</dbReference>
<dbReference type="Proteomes" id="UP000823604">
    <property type="component" value="Unassembled WGS sequence"/>
</dbReference>